<accession>A0A368ZGS7</accession>
<dbReference type="InterPro" id="IPR054223">
    <property type="entry name" value="DUF6943"/>
</dbReference>
<evidence type="ECO:0000313" key="1">
    <source>
        <dbReference type="EMBL" id="RCW92420.1"/>
    </source>
</evidence>
<sequence length="159" mass="18615">MIVRSEASKYLMAHCMKTFRIKTHRLNQNYSEPHFFILNKGLNSGKPLNEPCPNCFVCITTNESEKDFMYWLCFGLWKSKSFHYYLKGSVIPFITIGDIKKHLRDSECIASKHPQLFHQSIHHLKLLEVNEEKLKLSLKMIDTAKKAIFYKLMNKTGTV</sequence>
<proteinExistence type="predicted"/>
<evidence type="ECO:0000313" key="2">
    <source>
        <dbReference type="Proteomes" id="UP000253436"/>
    </source>
</evidence>
<dbReference type="EMBL" id="QPJO01000002">
    <property type="protein sequence ID" value="RCW92420.1"/>
    <property type="molecule type" value="Genomic_DNA"/>
</dbReference>
<keyword evidence="2" id="KW-1185">Reference proteome</keyword>
<dbReference type="AlphaFoldDB" id="A0A368ZGS7"/>
<gene>
    <name evidence="1" type="ORF">DFQ08_102445</name>
</gene>
<name>A0A368ZGS7_9FLAO</name>
<dbReference type="Pfam" id="PF22105">
    <property type="entry name" value="DUF6943"/>
    <property type="match status" value="1"/>
</dbReference>
<organism evidence="1 2">
    <name type="scientific">Winogradskyella arenosi</name>
    <dbReference type="NCBI Taxonomy" id="533325"/>
    <lineage>
        <taxon>Bacteria</taxon>
        <taxon>Pseudomonadati</taxon>
        <taxon>Bacteroidota</taxon>
        <taxon>Flavobacteriia</taxon>
        <taxon>Flavobacteriales</taxon>
        <taxon>Flavobacteriaceae</taxon>
        <taxon>Winogradskyella</taxon>
    </lineage>
</organism>
<dbReference type="Proteomes" id="UP000253436">
    <property type="component" value="Unassembled WGS sequence"/>
</dbReference>
<comment type="caution">
    <text evidence="1">The sequence shown here is derived from an EMBL/GenBank/DDBJ whole genome shotgun (WGS) entry which is preliminary data.</text>
</comment>
<protein>
    <submittedName>
        <fullName evidence="1">Uncharacterized protein</fullName>
    </submittedName>
</protein>
<reference evidence="1 2" key="1">
    <citation type="submission" date="2018-07" db="EMBL/GenBank/DDBJ databases">
        <title>Genomic Encyclopedia of Type Strains, Phase III (KMG-III): the genomes of soil and plant-associated and newly described type strains.</title>
        <authorList>
            <person name="Whitman W."/>
        </authorList>
    </citation>
    <scope>NUCLEOTIDE SEQUENCE [LARGE SCALE GENOMIC DNA]</scope>
    <source>
        <strain evidence="1 2">CECT 7958</strain>
    </source>
</reference>